<evidence type="ECO:0000259" key="11">
    <source>
        <dbReference type="PROSITE" id="PS01225"/>
    </source>
</evidence>
<dbReference type="InterPro" id="IPR006207">
    <property type="entry name" value="Cys_knot_C"/>
</dbReference>
<dbReference type="Gene3D" id="2.10.90.10">
    <property type="entry name" value="Cystine-knot cytokines"/>
    <property type="match status" value="1"/>
</dbReference>
<evidence type="ECO:0000313" key="12">
    <source>
        <dbReference type="EMBL" id="QMS54682.1"/>
    </source>
</evidence>
<evidence type="ECO:0000256" key="8">
    <source>
        <dbReference type="ARBA" id="ARBA00029634"/>
    </source>
</evidence>
<dbReference type="Pfam" id="PF03045">
    <property type="entry name" value="DAN"/>
    <property type="match status" value="1"/>
</dbReference>
<feature type="disulfide bond" evidence="9">
    <location>
        <begin position="53"/>
        <end position="102"/>
    </location>
</feature>
<keyword evidence="7 9" id="KW-1015">Disulfide bond</keyword>
<evidence type="ECO:0000256" key="6">
    <source>
        <dbReference type="ARBA" id="ARBA00022729"/>
    </source>
</evidence>
<dbReference type="PANTHER" id="PTHR15283">
    <property type="entry name" value="GREMLIN 1"/>
    <property type="match status" value="1"/>
</dbReference>
<dbReference type="GO" id="GO:0009887">
    <property type="term" value="P:animal organ morphogenesis"/>
    <property type="evidence" value="ECO:0007669"/>
    <property type="project" value="TreeGrafter"/>
</dbReference>
<dbReference type="GO" id="GO:0005615">
    <property type="term" value="C:extracellular space"/>
    <property type="evidence" value="ECO:0007669"/>
    <property type="project" value="TreeGrafter"/>
</dbReference>
<name>A0A7D7KWQ6_GRAMO</name>
<comment type="subunit">
    <text evidence="2">Heterodimer of burs and pburs.</text>
</comment>
<proteinExistence type="evidence at transcript level"/>
<comment type="subcellular location">
    <subcellularLocation>
        <location evidence="1">Secreted</location>
    </subcellularLocation>
</comment>
<accession>A0A7D7KWQ6</accession>
<evidence type="ECO:0000256" key="1">
    <source>
        <dbReference type="ARBA" id="ARBA00004613"/>
    </source>
</evidence>
<dbReference type="InterPro" id="IPR029034">
    <property type="entry name" value="Cystine-knot_cytokine"/>
</dbReference>
<dbReference type="PANTHER" id="PTHR15283:SF7">
    <property type="entry name" value="BURSICON"/>
    <property type="match status" value="1"/>
</dbReference>
<organism evidence="12">
    <name type="scientific">Grapholita molesta</name>
    <name type="common">Oriental fruit moth</name>
    <name type="synonym">Cydia molesta</name>
    <dbReference type="NCBI Taxonomy" id="192188"/>
    <lineage>
        <taxon>Eukaryota</taxon>
        <taxon>Metazoa</taxon>
        <taxon>Ecdysozoa</taxon>
        <taxon>Arthropoda</taxon>
        <taxon>Hexapoda</taxon>
        <taxon>Insecta</taxon>
        <taxon>Pterygota</taxon>
        <taxon>Neoptera</taxon>
        <taxon>Endopterygota</taxon>
        <taxon>Lepidoptera</taxon>
        <taxon>Glossata</taxon>
        <taxon>Ditrysia</taxon>
        <taxon>Tortricoidea</taxon>
        <taxon>Tortricidae</taxon>
        <taxon>Olethreutinae</taxon>
        <taxon>Grapholitini</taxon>
        <taxon>Grapholita</taxon>
    </lineage>
</organism>
<comment type="caution">
    <text evidence="9">Lacks conserved residue(s) required for the propagation of feature annotation.</text>
</comment>
<keyword evidence="4" id="KW-0964">Secreted</keyword>
<protein>
    <recommendedName>
        <fullName evidence="3">Bursicon</fullName>
    </recommendedName>
    <alternativeName>
        <fullName evidence="8">Bursicon subunit alpha</fullName>
    </alternativeName>
</protein>
<dbReference type="InterPro" id="IPR004133">
    <property type="entry name" value="DAN_dom"/>
</dbReference>
<dbReference type="AlphaFoldDB" id="A0A7D7KWQ6"/>
<evidence type="ECO:0000256" key="9">
    <source>
        <dbReference type="PROSITE-ProRule" id="PRU00039"/>
    </source>
</evidence>
<keyword evidence="5" id="KW-0372">Hormone</keyword>
<dbReference type="PROSITE" id="PS01225">
    <property type="entry name" value="CTCK_2"/>
    <property type="match status" value="1"/>
</dbReference>
<dbReference type="GO" id="GO:0038098">
    <property type="term" value="P:sequestering of BMP from receptor via BMP binding"/>
    <property type="evidence" value="ECO:0007669"/>
    <property type="project" value="TreeGrafter"/>
</dbReference>
<feature type="signal peptide" evidence="10">
    <location>
        <begin position="1"/>
        <end position="24"/>
    </location>
</feature>
<evidence type="ECO:0000256" key="10">
    <source>
        <dbReference type="SAM" id="SignalP"/>
    </source>
</evidence>
<sequence length="158" mass="17746">MIHSHVILFSVLLLSICQIKQSKSSFITQEVELPPGQECVMTPVVHVLKHPGCQPQLIPSYACIGKCTSYLQVSGSKIWQMERSCNCCQESGEREATVDLYCPEAKKEENRYRKVVTKAPLECMCRPCGTIDSNAIIPQETVGYAEEGPLHNHFRKSF</sequence>
<dbReference type="GO" id="GO:0005179">
    <property type="term" value="F:hormone activity"/>
    <property type="evidence" value="ECO:0007669"/>
    <property type="project" value="UniProtKB-KW"/>
</dbReference>
<evidence type="ECO:0000256" key="5">
    <source>
        <dbReference type="ARBA" id="ARBA00022702"/>
    </source>
</evidence>
<evidence type="ECO:0000256" key="7">
    <source>
        <dbReference type="ARBA" id="ARBA00023157"/>
    </source>
</evidence>
<evidence type="ECO:0000256" key="3">
    <source>
        <dbReference type="ARBA" id="ARBA00018035"/>
    </source>
</evidence>
<keyword evidence="6 10" id="KW-0732">Signal</keyword>
<dbReference type="GO" id="GO:0036122">
    <property type="term" value="F:BMP binding"/>
    <property type="evidence" value="ECO:0007669"/>
    <property type="project" value="TreeGrafter"/>
</dbReference>
<dbReference type="EMBL" id="MN622944">
    <property type="protein sequence ID" value="QMS54682.1"/>
    <property type="molecule type" value="mRNA"/>
</dbReference>
<feature type="chain" id="PRO_5028414267" description="Bursicon" evidence="10">
    <location>
        <begin position="25"/>
        <end position="158"/>
    </location>
</feature>
<feature type="domain" description="CTCK" evidence="11">
    <location>
        <begin position="39"/>
        <end position="129"/>
    </location>
</feature>
<reference evidence="12" key="1">
    <citation type="submission" date="2019-10" db="EMBL/GenBank/DDBJ databases">
        <title>Identification and expression analysis of the neuropeptidome in oriental fruit moth, Grapholita molesta.</title>
        <authorList>
            <person name="Cheng J."/>
        </authorList>
    </citation>
    <scope>NUCLEOTIDE SEQUENCE</scope>
</reference>
<evidence type="ECO:0000256" key="4">
    <source>
        <dbReference type="ARBA" id="ARBA00022525"/>
    </source>
</evidence>
<evidence type="ECO:0000256" key="2">
    <source>
        <dbReference type="ARBA" id="ARBA00011633"/>
    </source>
</evidence>